<dbReference type="SUPFAM" id="SSF46894">
    <property type="entry name" value="C-terminal effector domain of the bipartite response regulators"/>
    <property type="match status" value="1"/>
</dbReference>
<dbReference type="Gene3D" id="1.10.10.10">
    <property type="entry name" value="Winged helix-like DNA-binding domain superfamily/Winged helix DNA-binding domain"/>
    <property type="match status" value="1"/>
</dbReference>
<keyword evidence="6" id="KW-1185">Reference proteome</keyword>
<dbReference type="Pfam" id="PF00486">
    <property type="entry name" value="Trans_reg_C"/>
    <property type="match status" value="1"/>
</dbReference>
<gene>
    <name evidence="5" type="ORF">NX801_26145</name>
</gene>
<evidence type="ECO:0000313" key="5">
    <source>
        <dbReference type="EMBL" id="MCS0639062.1"/>
    </source>
</evidence>
<dbReference type="InterPro" id="IPR036388">
    <property type="entry name" value="WH-like_DNA-bd_sf"/>
</dbReference>
<feature type="domain" description="OmpR/PhoB-type" evidence="4">
    <location>
        <begin position="15"/>
        <end position="115"/>
    </location>
</feature>
<accession>A0ABT2CPQ2</accession>
<evidence type="ECO:0000256" key="3">
    <source>
        <dbReference type="SAM" id="MobiDB-lite"/>
    </source>
</evidence>
<comment type="caution">
    <text evidence="5">The sequence shown here is derived from an EMBL/GenBank/DDBJ whole genome shotgun (WGS) entry which is preliminary data.</text>
</comment>
<organism evidence="5 6">
    <name type="scientific">Streptomyces pyxinae</name>
    <dbReference type="NCBI Taxonomy" id="2970734"/>
    <lineage>
        <taxon>Bacteria</taxon>
        <taxon>Bacillati</taxon>
        <taxon>Actinomycetota</taxon>
        <taxon>Actinomycetes</taxon>
        <taxon>Kitasatosporales</taxon>
        <taxon>Streptomycetaceae</taxon>
        <taxon>Streptomyces</taxon>
    </lineage>
</organism>
<name>A0ABT2CPQ2_9ACTN</name>
<sequence length="154" mass="17152">MRAPMSRVDLEARVAALRHRADSRKTPVLDVSGMLHYDGRSVSISTTQTELMELFVERFEGVVHRHELRQRLTRSAVPNPSRNALDLHIMRLRRRLSPAGLAIRTAWGRGYVLEPLEPAPQPERFPAEGEACPPRPPVPARSPARTPGPATSLG</sequence>
<reference evidence="5" key="1">
    <citation type="submission" date="2022-08" db="EMBL/GenBank/DDBJ databases">
        <authorList>
            <person name="Somphong A."/>
            <person name="Phongsopitanun W."/>
        </authorList>
    </citation>
    <scope>NUCLEOTIDE SEQUENCE</scope>
    <source>
        <strain evidence="5">LP05-1</strain>
    </source>
</reference>
<dbReference type="RefSeq" id="WP_258790375.1">
    <property type="nucleotide sequence ID" value="NZ_JANUGQ010000030.1"/>
</dbReference>
<dbReference type="EMBL" id="JANUGQ010000030">
    <property type="protein sequence ID" value="MCS0639062.1"/>
    <property type="molecule type" value="Genomic_DNA"/>
</dbReference>
<dbReference type="InterPro" id="IPR001867">
    <property type="entry name" value="OmpR/PhoB-type_DNA-bd"/>
</dbReference>
<proteinExistence type="predicted"/>
<keyword evidence="1 2" id="KW-0238">DNA-binding</keyword>
<dbReference type="InterPro" id="IPR016032">
    <property type="entry name" value="Sig_transdc_resp-reg_C-effctor"/>
</dbReference>
<dbReference type="Proteomes" id="UP001431313">
    <property type="component" value="Unassembled WGS sequence"/>
</dbReference>
<evidence type="ECO:0000256" key="1">
    <source>
        <dbReference type="ARBA" id="ARBA00023125"/>
    </source>
</evidence>
<feature type="region of interest" description="Disordered" evidence="3">
    <location>
        <begin position="115"/>
        <end position="154"/>
    </location>
</feature>
<evidence type="ECO:0000259" key="4">
    <source>
        <dbReference type="PROSITE" id="PS51755"/>
    </source>
</evidence>
<dbReference type="SMART" id="SM00862">
    <property type="entry name" value="Trans_reg_C"/>
    <property type="match status" value="1"/>
</dbReference>
<protein>
    <submittedName>
        <fullName evidence="5">Helix-turn-helix domain-containing protein</fullName>
    </submittedName>
</protein>
<evidence type="ECO:0000313" key="6">
    <source>
        <dbReference type="Proteomes" id="UP001431313"/>
    </source>
</evidence>
<feature type="DNA-binding region" description="OmpR/PhoB-type" evidence="2">
    <location>
        <begin position="15"/>
        <end position="115"/>
    </location>
</feature>
<dbReference type="PROSITE" id="PS51755">
    <property type="entry name" value="OMPR_PHOB"/>
    <property type="match status" value="1"/>
</dbReference>
<evidence type="ECO:0000256" key="2">
    <source>
        <dbReference type="PROSITE-ProRule" id="PRU01091"/>
    </source>
</evidence>
<dbReference type="CDD" id="cd00383">
    <property type="entry name" value="trans_reg_C"/>
    <property type="match status" value="1"/>
</dbReference>